<sequence length="359" mass="36086">MPIQEPRSPLWAAVKPQVAGALGGSGWVDTDEDAVRDLAAQWTTAGAVFGSAMSGNQRPPGFVGPVADEGAAWPDDAGLAWTTRRLGLGAELEKQGTEMRTLAAHATAFADDVTHTKEQIVQTIQANAAAFDALAALPDGAGAAAQETFAAEVARAIVAFAEQMASNVAGRQPGIAPQAERPTVAIDPDALDGYGMEETADDAGKIAAFASAAALGTAAVFPPLAVGLGAVALVAGGFALFQHTREAVGTFQDPEATTEDRIDATVTAAIDGVGLVPGVRGLGGGAQGLVDAFGTTAPAWTRWAEGLGAGAHAPEIGGVAQSASQSLPQLASESDNQSVQDAGTNGYGASRVVDLLPGR</sequence>
<dbReference type="EMBL" id="JBHSIS010000024">
    <property type="protein sequence ID" value="MFC4858795.1"/>
    <property type="molecule type" value="Genomic_DNA"/>
</dbReference>
<dbReference type="Pfam" id="PF25547">
    <property type="entry name" value="WXG100_2"/>
    <property type="match status" value="1"/>
</dbReference>
<evidence type="ECO:0000313" key="4">
    <source>
        <dbReference type="Proteomes" id="UP001595859"/>
    </source>
</evidence>
<organism evidence="3 4">
    <name type="scientific">Actinophytocola glycyrrhizae</name>
    <dbReference type="NCBI Taxonomy" id="2044873"/>
    <lineage>
        <taxon>Bacteria</taxon>
        <taxon>Bacillati</taxon>
        <taxon>Actinomycetota</taxon>
        <taxon>Actinomycetes</taxon>
        <taxon>Pseudonocardiales</taxon>
        <taxon>Pseudonocardiaceae</taxon>
    </lineage>
</organism>
<accession>A0ABV9SAR6</accession>
<feature type="domain" description="Outer membrane channel protein CpnT-like N-terminal" evidence="2">
    <location>
        <begin position="3"/>
        <end position="156"/>
    </location>
</feature>
<dbReference type="RefSeq" id="WP_378061464.1">
    <property type="nucleotide sequence ID" value="NZ_JBHSIS010000024.1"/>
</dbReference>
<gene>
    <name evidence="3" type="ORF">ACFPCV_35320</name>
</gene>
<evidence type="ECO:0000259" key="2">
    <source>
        <dbReference type="Pfam" id="PF25547"/>
    </source>
</evidence>
<evidence type="ECO:0000256" key="1">
    <source>
        <dbReference type="SAM" id="MobiDB-lite"/>
    </source>
</evidence>
<keyword evidence="4" id="KW-1185">Reference proteome</keyword>
<dbReference type="Proteomes" id="UP001595859">
    <property type="component" value="Unassembled WGS sequence"/>
</dbReference>
<evidence type="ECO:0000313" key="3">
    <source>
        <dbReference type="EMBL" id="MFC4858795.1"/>
    </source>
</evidence>
<comment type="caution">
    <text evidence="3">The sequence shown here is derived from an EMBL/GenBank/DDBJ whole genome shotgun (WGS) entry which is preliminary data.</text>
</comment>
<feature type="region of interest" description="Disordered" evidence="1">
    <location>
        <begin position="320"/>
        <end position="350"/>
    </location>
</feature>
<feature type="compositionally biased region" description="Low complexity" evidence="1">
    <location>
        <begin position="320"/>
        <end position="334"/>
    </location>
</feature>
<proteinExistence type="predicted"/>
<reference evidence="4" key="1">
    <citation type="journal article" date="2019" name="Int. J. Syst. Evol. Microbiol.">
        <title>The Global Catalogue of Microorganisms (GCM) 10K type strain sequencing project: providing services to taxonomists for standard genome sequencing and annotation.</title>
        <authorList>
            <consortium name="The Broad Institute Genomics Platform"/>
            <consortium name="The Broad Institute Genome Sequencing Center for Infectious Disease"/>
            <person name="Wu L."/>
            <person name="Ma J."/>
        </authorList>
    </citation>
    <scope>NUCLEOTIDE SEQUENCE [LARGE SCALE GENOMIC DNA]</scope>
    <source>
        <strain evidence="4">ZS-22-S1</strain>
    </source>
</reference>
<protein>
    <recommendedName>
        <fullName evidence="2">Outer membrane channel protein CpnT-like N-terminal domain-containing protein</fullName>
    </recommendedName>
</protein>
<dbReference type="InterPro" id="IPR057746">
    <property type="entry name" value="CpnT-like_N"/>
</dbReference>
<name>A0ABV9SAR6_9PSEU</name>